<protein>
    <recommendedName>
        <fullName evidence="7">Large ribosomal subunit protein mL40</fullName>
    </recommendedName>
</protein>
<evidence type="ECO:0000256" key="3">
    <source>
        <dbReference type="ARBA" id="ARBA00022946"/>
    </source>
</evidence>
<evidence type="ECO:0000313" key="10">
    <source>
        <dbReference type="Proteomes" id="UP001196413"/>
    </source>
</evidence>
<accession>A0AAD5WGK1</accession>
<comment type="caution">
    <text evidence="9">The sequence shown here is derived from an EMBL/GenBank/DDBJ whole genome shotgun (WGS) entry which is preliminary data.</text>
</comment>
<evidence type="ECO:0000256" key="2">
    <source>
        <dbReference type="ARBA" id="ARBA00009360"/>
    </source>
</evidence>
<dbReference type="Pfam" id="PF09812">
    <property type="entry name" value="MRP-L28"/>
    <property type="match status" value="1"/>
</dbReference>
<comment type="similarity">
    <text evidence="2">Belongs to the mitochondrion-specific ribosomal protein mL40 family.</text>
</comment>
<dbReference type="GO" id="GO:1990904">
    <property type="term" value="C:ribonucleoprotein complex"/>
    <property type="evidence" value="ECO:0007669"/>
    <property type="project" value="UniProtKB-KW"/>
</dbReference>
<name>A0AAD5WGK1_PARTN</name>
<evidence type="ECO:0000313" key="9">
    <source>
        <dbReference type="EMBL" id="KAJ1369245.1"/>
    </source>
</evidence>
<proteinExistence type="inferred from homology"/>
<evidence type="ECO:0000256" key="1">
    <source>
        <dbReference type="ARBA" id="ARBA00004173"/>
    </source>
</evidence>
<evidence type="ECO:0000256" key="6">
    <source>
        <dbReference type="ARBA" id="ARBA00023274"/>
    </source>
</evidence>
<dbReference type="GO" id="GO:0005739">
    <property type="term" value="C:mitochondrion"/>
    <property type="evidence" value="ECO:0007669"/>
    <property type="project" value="UniProtKB-SubCell"/>
</dbReference>
<sequence>MDETQVRPLSEAVEPVSGPLHIVLHGPGLTPPITEYQSPDGDYIDTTRSWI</sequence>
<evidence type="ECO:0000256" key="5">
    <source>
        <dbReference type="ARBA" id="ARBA00023128"/>
    </source>
</evidence>
<comment type="subcellular location">
    <subcellularLocation>
        <location evidence="1">Mitochondrion</location>
    </subcellularLocation>
</comment>
<dbReference type="Proteomes" id="UP001196413">
    <property type="component" value="Unassembled WGS sequence"/>
</dbReference>
<reference evidence="9" key="1">
    <citation type="submission" date="2021-06" db="EMBL/GenBank/DDBJ databases">
        <title>Parelaphostrongylus tenuis whole genome reference sequence.</title>
        <authorList>
            <person name="Garwood T.J."/>
            <person name="Larsen P.A."/>
            <person name="Fountain-Jones N.M."/>
            <person name="Garbe J.R."/>
            <person name="Macchietto M.G."/>
            <person name="Kania S.A."/>
            <person name="Gerhold R.W."/>
            <person name="Richards J.E."/>
            <person name="Wolf T.M."/>
        </authorList>
    </citation>
    <scope>NUCLEOTIDE SEQUENCE</scope>
    <source>
        <strain evidence="9">MNPRO001-30</strain>
        <tissue evidence="9">Meninges</tissue>
    </source>
</reference>
<dbReference type="InterPro" id="IPR019192">
    <property type="entry name" value="Ribosomal_mL40"/>
</dbReference>
<keyword evidence="4" id="KW-0689">Ribosomal protein</keyword>
<keyword evidence="5" id="KW-0496">Mitochondrion</keyword>
<evidence type="ECO:0000256" key="4">
    <source>
        <dbReference type="ARBA" id="ARBA00022980"/>
    </source>
</evidence>
<gene>
    <name evidence="9" type="ORF">KIN20_030659</name>
</gene>
<evidence type="ECO:0000256" key="7">
    <source>
        <dbReference type="ARBA" id="ARBA00035192"/>
    </source>
</evidence>
<dbReference type="AlphaFoldDB" id="A0AAD5WGK1"/>
<keyword evidence="10" id="KW-1185">Reference proteome</keyword>
<keyword evidence="3" id="KW-0809">Transit peptide</keyword>
<dbReference type="EMBL" id="JAHQIW010006468">
    <property type="protein sequence ID" value="KAJ1369245.1"/>
    <property type="molecule type" value="Genomic_DNA"/>
</dbReference>
<evidence type="ECO:0000256" key="8">
    <source>
        <dbReference type="SAM" id="MobiDB-lite"/>
    </source>
</evidence>
<feature type="region of interest" description="Disordered" evidence="8">
    <location>
        <begin position="29"/>
        <end position="51"/>
    </location>
</feature>
<dbReference type="GO" id="GO:0005840">
    <property type="term" value="C:ribosome"/>
    <property type="evidence" value="ECO:0007669"/>
    <property type="project" value="UniProtKB-KW"/>
</dbReference>
<organism evidence="9 10">
    <name type="scientific">Parelaphostrongylus tenuis</name>
    <name type="common">Meningeal worm</name>
    <dbReference type="NCBI Taxonomy" id="148309"/>
    <lineage>
        <taxon>Eukaryota</taxon>
        <taxon>Metazoa</taxon>
        <taxon>Ecdysozoa</taxon>
        <taxon>Nematoda</taxon>
        <taxon>Chromadorea</taxon>
        <taxon>Rhabditida</taxon>
        <taxon>Rhabditina</taxon>
        <taxon>Rhabditomorpha</taxon>
        <taxon>Strongyloidea</taxon>
        <taxon>Metastrongylidae</taxon>
        <taxon>Parelaphostrongylus</taxon>
    </lineage>
</organism>
<keyword evidence="6" id="KW-0687">Ribonucleoprotein</keyword>